<reference evidence="1" key="1">
    <citation type="journal article" date="2015" name="Nature">
        <title>Complex archaea that bridge the gap between prokaryotes and eukaryotes.</title>
        <authorList>
            <person name="Spang A."/>
            <person name="Saw J.H."/>
            <person name="Jorgensen S.L."/>
            <person name="Zaremba-Niedzwiedzka K."/>
            <person name="Martijn J."/>
            <person name="Lind A.E."/>
            <person name="van Eijk R."/>
            <person name="Schleper C."/>
            <person name="Guy L."/>
            <person name="Ettema T.J."/>
        </authorList>
    </citation>
    <scope>NUCLEOTIDE SEQUENCE</scope>
</reference>
<proteinExistence type="predicted"/>
<dbReference type="EMBL" id="LAZR01029267">
    <property type="protein sequence ID" value="KKL60092.1"/>
    <property type="molecule type" value="Genomic_DNA"/>
</dbReference>
<evidence type="ECO:0000313" key="1">
    <source>
        <dbReference type="EMBL" id="KKL60092.1"/>
    </source>
</evidence>
<protein>
    <submittedName>
        <fullName evidence="1">Uncharacterized protein</fullName>
    </submittedName>
</protein>
<gene>
    <name evidence="1" type="ORF">LCGC14_2208770</name>
</gene>
<dbReference type="AlphaFoldDB" id="A0A0F9GA74"/>
<feature type="non-terminal residue" evidence="1">
    <location>
        <position position="426"/>
    </location>
</feature>
<accession>A0A0F9GA74</accession>
<organism evidence="1">
    <name type="scientific">marine sediment metagenome</name>
    <dbReference type="NCBI Taxonomy" id="412755"/>
    <lineage>
        <taxon>unclassified sequences</taxon>
        <taxon>metagenomes</taxon>
        <taxon>ecological metagenomes</taxon>
    </lineage>
</organism>
<comment type="caution">
    <text evidence="1">The sequence shown here is derived from an EMBL/GenBank/DDBJ whole genome shotgun (WGS) entry which is preliminary data.</text>
</comment>
<name>A0A0F9GA74_9ZZZZ</name>
<sequence>MRWLLLLFFLSATRLLGQPVRGDEFSQQDAGLDSREAVDGSVVGLQIHNTEPHAAASTNETADIEFFFDTDLVARIRIIKIDDYDPGSGEDDSAMVFSTDRDGTLTEGFRVLSTGGVQLDIGQTFGLGTGLCFGDCDTEIFEDIDDRLTFNFGGSDRYRWDSGNFNSLDTGGFRLRRSEGTAAQPAYAFQGGTNLGMYRIGADNLGFSVGSVKFFELGGSQTSLCQDTTATTGDTLCVVKAGAGEAGNLQEWQNNSGTVLASIDLDGNLILDDSTGDSPQAQFVPATGTQFNIFVEDTTDDARFTVNTASTENAEFENIGVGILEVFIETADGVLTSLRDGAHIVTGTVDEARLDANVVLDNAANTYGAFAQDFSSASMTLPTSQTLTTPTISGTGFTNAQHAHLGATSGGLLTAPALPNSIRDMK</sequence>